<proteinExistence type="predicted"/>
<evidence type="ECO:0008006" key="3">
    <source>
        <dbReference type="Google" id="ProtNLM"/>
    </source>
</evidence>
<keyword evidence="2" id="KW-1185">Reference proteome</keyword>
<evidence type="ECO:0000313" key="1">
    <source>
        <dbReference type="EMBL" id="MFC0675714.1"/>
    </source>
</evidence>
<dbReference type="InterPro" id="IPR014729">
    <property type="entry name" value="Rossmann-like_a/b/a_fold"/>
</dbReference>
<dbReference type="RefSeq" id="WP_376982748.1">
    <property type="nucleotide sequence ID" value="NZ_JBHLSV010000028.1"/>
</dbReference>
<organism evidence="1 2">
    <name type="scientific">Brachybacterium hainanense</name>
    <dbReference type="NCBI Taxonomy" id="1541174"/>
    <lineage>
        <taxon>Bacteria</taxon>
        <taxon>Bacillati</taxon>
        <taxon>Actinomycetota</taxon>
        <taxon>Actinomycetes</taxon>
        <taxon>Micrococcales</taxon>
        <taxon>Dermabacteraceae</taxon>
        <taxon>Brachybacterium</taxon>
    </lineage>
</organism>
<dbReference type="Gene3D" id="3.40.50.620">
    <property type="entry name" value="HUPs"/>
    <property type="match status" value="1"/>
</dbReference>
<evidence type="ECO:0000313" key="2">
    <source>
        <dbReference type="Proteomes" id="UP001589793"/>
    </source>
</evidence>
<protein>
    <recommendedName>
        <fullName evidence="3">Asparagine synthetase domain-containing protein</fullName>
    </recommendedName>
</protein>
<dbReference type="SUPFAM" id="SSF52402">
    <property type="entry name" value="Adenine nucleotide alpha hydrolases-like"/>
    <property type="match status" value="1"/>
</dbReference>
<name>A0ABV6RGL4_9MICO</name>
<accession>A0ABV6RGL4</accession>
<sequence>MRLFIGIRTRNEIPRDQKGPLRDAVRSAYRALDRVQPWPQENTTTDLRWVPGEGRVAVIYRSNEEPSIPERAGWIGNKERVWAWSGVMGSDLEASLRKQRATDVDDEEVWSGIGSFAALGATPDTLIAYTNQHRSEGLFWISTPTAVIVSNSAAVLSLIRTGKDPEYSRIGTAAFLMHALPFADATPFEGVRTLEAAAKLTADDRTDARIELDQVEQIEDDHDIDATAETIAAGLVDYARVLSAGSHEVIAAITGGKDSRLVVSALHAAGVDFSTYTNGLKESGEAAVGRRVTDALGIPHRLITPPVRRSASGRSIIAATPELQAWNTLRSTGGMGNAFTMLGAPDRKHVAVTQKTNFGGQGGEIIRGGFSRYLPVVAPAATDARNLLERQWFNNRDLLTPFAREAVLAEALPLLDLSDRDPVQCTFQAYVTNRTGRWLATMRHGESVISSHTTLLINNQMVRLLRTLPSSALVGERIAHAVMAKLAPEAVDLPFFRDRWQFEKDAPDPAYKPDTWDERAPYSAHDQPRADFNWRTAFTPALGAFFAEQVLADRTGPLADVLDRSAVTDMLAGKRYRAPAAWALFSSAFMADGRWLSDAPSSPRSIEIAVPD</sequence>
<comment type="caution">
    <text evidence="1">The sequence shown here is derived from an EMBL/GenBank/DDBJ whole genome shotgun (WGS) entry which is preliminary data.</text>
</comment>
<gene>
    <name evidence="1" type="ORF">ACFFF6_17330</name>
</gene>
<dbReference type="Proteomes" id="UP001589793">
    <property type="component" value="Unassembled WGS sequence"/>
</dbReference>
<dbReference type="EMBL" id="JBHLSV010000028">
    <property type="protein sequence ID" value="MFC0675714.1"/>
    <property type="molecule type" value="Genomic_DNA"/>
</dbReference>
<reference evidence="1 2" key="1">
    <citation type="submission" date="2024-09" db="EMBL/GenBank/DDBJ databases">
        <authorList>
            <person name="Sun Q."/>
            <person name="Mori K."/>
        </authorList>
    </citation>
    <scope>NUCLEOTIDE SEQUENCE [LARGE SCALE GENOMIC DNA]</scope>
    <source>
        <strain evidence="1 2">CICC 10874</strain>
    </source>
</reference>